<protein>
    <submittedName>
        <fullName evidence="1">Uncharacterized protein</fullName>
    </submittedName>
</protein>
<dbReference type="PROSITE" id="PS51257">
    <property type="entry name" value="PROKAR_LIPOPROTEIN"/>
    <property type="match status" value="1"/>
</dbReference>
<proteinExistence type="predicted"/>
<reference evidence="1" key="1">
    <citation type="journal article" date="2021" name="Proc. Natl. Acad. Sci. U.S.A.">
        <title>Global biogeography of chemosynthetic symbionts reveals both localized and globally distributed symbiont groups. .</title>
        <authorList>
            <person name="Osvatic J.T."/>
            <person name="Wilkins L.G.E."/>
            <person name="Leibrecht L."/>
            <person name="Leray M."/>
            <person name="Zauner S."/>
            <person name="Polzin J."/>
            <person name="Camacho Y."/>
            <person name="Gros O."/>
            <person name="van Gils J.A."/>
            <person name="Eisen J.A."/>
            <person name="Petersen J.M."/>
            <person name="Yuen B."/>
        </authorList>
    </citation>
    <scope>NUCLEOTIDE SEQUENCE</scope>
    <source>
        <strain evidence="1">MAGclacostrist064TRANS</strain>
    </source>
</reference>
<comment type="caution">
    <text evidence="1">The sequence shown here is derived from an EMBL/GenBank/DDBJ whole genome shotgun (WGS) entry which is preliminary data.</text>
</comment>
<evidence type="ECO:0000313" key="2">
    <source>
        <dbReference type="Proteomes" id="UP000886667"/>
    </source>
</evidence>
<name>A0A9E4KEF3_9GAMM</name>
<gene>
    <name evidence="1" type="ORF">JAZ07_10410</name>
</gene>
<accession>A0A9E4KEF3</accession>
<evidence type="ECO:0000313" key="1">
    <source>
        <dbReference type="EMBL" id="MCG7946743.1"/>
    </source>
</evidence>
<dbReference type="AlphaFoldDB" id="A0A9E4KEF3"/>
<dbReference type="EMBL" id="JAEPCM010000347">
    <property type="protein sequence ID" value="MCG7946743.1"/>
    <property type="molecule type" value="Genomic_DNA"/>
</dbReference>
<dbReference type="Proteomes" id="UP000886667">
    <property type="component" value="Unassembled WGS sequence"/>
</dbReference>
<organism evidence="1 2">
    <name type="scientific">Candidatus Thiodiazotropha taylori</name>
    <dbReference type="NCBI Taxonomy" id="2792791"/>
    <lineage>
        <taxon>Bacteria</taxon>
        <taxon>Pseudomonadati</taxon>
        <taxon>Pseudomonadota</taxon>
        <taxon>Gammaproteobacteria</taxon>
        <taxon>Chromatiales</taxon>
        <taxon>Sedimenticolaceae</taxon>
        <taxon>Candidatus Thiodiazotropha</taxon>
    </lineage>
</organism>
<sequence length="222" mass="24783">MSQFRVSDRPDWSGAAQQLVSGCKTLEDLNQRISLMEKVCDSLGDELYPAFLKILCIVGRNGDKEAKQLITETLVQTLLTGRLPSGRMSAWGAENSRGNHLFGQTRSLGPLEYVFTWYAQPSGRSPLPIHSFHHAASDLLELISSNPKAKKLYCSKLSADIEDPLDGSLSRKSRYAIGKFIENWASDKSTEEVLSSFLDTLHGDSLRRMDNLLSLYNTTLNR</sequence>